<evidence type="ECO:0000256" key="1">
    <source>
        <dbReference type="SAM" id="MobiDB-lite"/>
    </source>
</evidence>
<organism evidence="2 3">
    <name type="scientific">Ceratodon purpureus</name>
    <name type="common">Fire moss</name>
    <name type="synonym">Dicranum purpureum</name>
    <dbReference type="NCBI Taxonomy" id="3225"/>
    <lineage>
        <taxon>Eukaryota</taxon>
        <taxon>Viridiplantae</taxon>
        <taxon>Streptophyta</taxon>
        <taxon>Embryophyta</taxon>
        <taxon>Bryophyta</taxon>
        <taxon>Bryophytina</taxon>
        <taxon>Bryopsida</taxon>
        <taxon>Dicranidae</taxon>
        <taxon>Pseudoditrichales</taxon>
        <taxon>Ditrichaceae</taxon>
        <taxon>Ceratodon</taxon>
    </lineage>
</organism>
<accession>A0A8T0IK06</accession>
<protein>
    <submittedName>
        <fullName evidence="2">Uncharacterized protein</fullName>
    </submittedName>
</protein>
<name>A0A8T0IK06_CERPU</name>
<evidence type="ECO:0000313" key="2">
    <source>
        <dbReference type="EMBL" id="KAG0582868.1"/>
    </source>
</evidence>
<keyword evidence="3" id="KW-1185">Reference proteome</keyword>
<dbReference type="Proteomes" id="UP000822688">
    <property type="component" value="Chromosome 3"/>
</dbReference>
<gene>
    <name evidence="2" type="ORF">KC19_3G092000</name>
</gene>
<comment type="caution">
    <text evidence="2">The sequence shown here is derived from an EMBL/GenBank/DDBJ whole genome shotgun (WGS) entry which is preliminary data.</text>
</comment>
<sequence>MATSGRAWEQQDRDCCARQNHTPKGASRARDQIAEQTRSTAAARSAIDHHRAVHVCLQAVVRRSDANIYAAYILYIACLRREERSAQHDVRRRRQDCVEHVKRPDIYLT</sequence>
<reference evidence="2" key="1">
    <citation type="submission" date="2020-06" db="EMBL/GenBank/DDBJ databases">
        <title>WGS assembly of Ceratodon purpureus strain R40.</title>
        <authorList>
            <person name="Carey S.B."/>
            <person name="Jenkins J."/>
            <person name="Shu S."/>
            <person name="Lovell J.T."/>
            <person name="Sreedasyam A."/>
            <person name="Maumus F."/>
            <person name="Tiley G.P."/>
            <person name="Fernandez-Pozo N."/>
            <person name="Barry K."/>
            <person name="Chen C."/>
            <person name="Wang M."/>
            <person name="Lipzen A."/>
            <person name="Daum C."/>
            <person name="Saski C.A."/>
            <person name="Payton A.C."/>
            <person name="Mcbreen J.C."/>
            <person name="Conrad R.E."/>
            <person name="Kollar L.M."/>
            <person name="Olsson S."/>
            <person name="Huttunen S."/>
            <person name="Landis J.B."/>
            <person name="Wickett N.J."/>
            <person name="Johnson M.G."/>
            <person name="Rensing S.A."/>
            <person name="Grimwood J."/>
            <person name="Schmutz J."/>
            <person name="Mcdaniel S.F."/>
        </authorList>
    </citation>
    <scope>NUCLEOTIDE SEQUENCE</scope>
    <source>
        <strain evidence="2">R40</strain>
    </source>
</reference>
<dbReference type="EMBL" id="CM026423">
    <property type="protein sequence ID" value="KAG0582868.1"/>
    <property type="molecule type" value="Genomic_DNA"/>
</dbReference>
<proteinExistence type="predicted"/>
<feature type="region of interest" description="Disordered" evidence="1">
    <location>
        <begin position="1"/>
        <end position="44"/>
    </location>
</feature>
<evidence type="ECO:0000313" key="3">
    <source>
        <dbReference type="Proteomes" id="UP000822688"/>
    </source>
</evidence>
<dbReference type="AlphaFoldDB" id="A0A8T0IK06"/>